<comment type="caution">
    <text evidence="1">The sequence shown here is derived from an EMBL/GenBank/DDBJ whole genome shotgun (WGS) entry which is preliminary data.</text>
</comment>
<dbReference type="EMBL" id="VSSQ01004374">
    <property type="protein sequence ID" value="MPM24926.1"/>
    <property type="molecule type" value="Genomic_DNA"/>
</dbReference>
<name>A0A644Y8N6_9ZZZZ</name>
<reference evidence="1" key="1">
    <citation type="submission" date="2019-08" db="EMBL/GenBank/DDBJ databases">
        <authorList>
            <person name="Kucharzyk K."/>
            <person name="Murdoch R.W."/>
            <person name="Higgins S."/>
            <person name="Loffler F."/>
        </authorList>
    </citation>
    <scope>NUCLEOTIDE SEQUENCE</scope>
</reference>
<gene>
    <name evidence="1" type="ORF">SDC9_71415</name>
</gene>
<dbReference type="Pfam" id="PF10677">
    <property type="entry name" value="DUF2490"/>
    <property type="match status" value="1"/>
</dbReference>
<evidence type="ECO:0000313" key="1">
    <source>
        <dbReference type="EMBL" id="MPM24926.1"/>
    </source>
</evidence>
<dbReference type="InterPro" id="IPR019619">
    <property type="entry name" value="DUF2490"/>
</dbReference>
<accession>A0A644Y8N6</accession>
<evidence type="ECO:0008006" key="2">
    <source>
        <dbReference type="Google" id="ProtNLM"/>
    </source>
</evidence>
<protein>
    <recommendedName>
        <fullName evidence="2">DUF2490 domain-containing protein</fullName>
    </recommendedName>
</protein>
<dbReference type="AlphaFoldDB" id="A0A644Y8N6"/>
<proteinExistence type="predicted"/>
<sequence>MKKIILTAILVLFAVNLYSQNTYKTGFAPELSMNVKFGAKFSLNTKIESFFYDEFDGTDFQFVLSYRNSPFSSFAAGYQYSLKHNKPDNHRVIQQLSLLQRLGSINLNHRFRTDQTFYNDDPFKFRVRYRLSSEVPFSGRTLDPNELYLILSDEVIYGRQDSTNEFENRVVSAVGYYFANKSKFQLGFDYRLNFKNDKTDNRLIFKVAYFISL</sequence>
<organism evidence="1">
    <name type="scientific">bioreactor metagenome</name>
    <dbReference type="NCBI Taxonomy" id="1076179"/>
    <lineage>
        <taxon>unclassified sequences</taxon>
        <taxon>metagenomes</taxon>
        <taxon>ecological metagenomes</taxon>
    </lineage>
</organism>